<dbReference type="InterPro" id="IPR001711">
    <property type="entry name" value="PLipase_C_Pinositol-sp_Y"/>
</dbReference>
<dbReference type="PROSITE" id="PS50008">
    <property type="entry name" value="PIPLC_Y_DOMAIN"/>
    <property type="match status" value="1"/>
</dbReference>
<organism evidence="10 11">
    <name type="scientific">Coemansia brasiliensis</name>
    <dbReference type="NCBI Taxonomy" id="2650707"/>
    <lineage>
        <taxon>Eukaryota</taxon>
        <taxon>Fungi</taxon>
        <taxon>Fungi incertae sedis</taxon>
        <taxon>Zoopagomycota</taxon>
        <taxon>Kickxellomycotina</taxon>
        <taxon>Kickxellomycetes</taxon>
        <taxon>Kickxellales</taxon>
        <taxon>Kickxellaceae</taxon>
        <taxon>Coemansia</taxon>
    </lineage>
</organism>
<dbReference type="GO" id="GO:0051209">
    <property type="term" value="P:release of sequestered calcium ion into cytosol"/>
    <property type="evidence" value="ECO:0007669"/>
    <property type="project" value="TreeGrafter"/>
</dbReference>
<feature type="compositionally biased region" description="Polar residues" evidence="8">
    <location>
        <begin position="705"/>
        <end position="728"/>
    </location>
</feature>
<reference evidence="10" key="1">
    <citation type="submission" date="2022-07" db="EMBL/GenBank/DDBJ databases">
        <title>Phylogenomic reconstructions and comparative analyses of Kickxellomycotina fungi.</title>
        <authorList>
            <person name="Reynolds N.K."/>
            <person name="Stajich J.E."/>
            <person name="Barry K."/>
            <person name="Grigoriev I.V."/>
            <person name="Crous P."/>
            <person name="Smith M.E."/>
        </authorList>
    </citation>
    <scope>NUCLEOTIDE SEQUENCE</scope>
    <source>
        <strain evidence="10">NRRL 1566</strain>
    </source>
</reference>
<dbReference type="GO" id="GO:0004435">
    <property type="term" value="F:phosphatidylinositol-4,5-bisphosphate phospholipase C activity"/>
    <property type="evidence" value="ECO:0007669"/>
    <property type="project" value="UniProtKB-EC"/>
</dbReference>
<feature type="region of interest" description="Disordered" evidence="8">
    <location>
        <begin position="1127"/>
        <end position="1155"/>
    </location>
</feature>
<comment type="caution">
    <text evidence="10">The sequence shown here is derived from an EMBL/GenBank/DDBJ whole genome shotgun (WGS) entry which is preliminary data.</text>
</comment>
<dbReference type="InterPro" id="IPR011993">
    <property type="entry name" value="PH-like_dom_sf"/>
</dbReference>
<dbReference type="GO" id="GO:0048015">
    <property type="term" value="P:phosphatidylinositol-mediated signaling"/>
    <property type="evidence" value="ECO:0007669"/>
    <property type="project" value="TreeGrafter"/>
</dbReference>
<name>A0A9W8M1S9_9FUNG</name>
<dbReference type="InterPro" id="IPR035892">
    <property type="entry name" value="C2_domain_sf"/>
</dbReference>
<dbReference type="InterPro" id="IPR017946">
    <property type="entry name" value="PLC-like_Pdiesterase_TIM-brl"/>
</dbReference>
<dbReference type="GO" id="GO:0016042">
    <property type="term" value="P:lipid catabolic process"/>
    <property type="evidence" value="ECO:0007669"/>
    <property type="project" value="UniProtKB-KW"/>
</dbReference>
<dbReference type="Pfam" id="PF00387">
    <property type="entry name" value="PI-PLC-Y"/>
    <property type="match status" value="1"/>
</dbReference>
<evidence type="ECO:0000256" key="6">
    <source>
        <dbReference type="ARBA" id="ARBA00059664"/>
    </source>
</evidence>
<feature type="region of interest" description="Disordered" evidence="8">
    <location>
        <begin position="700"/>
        <end position="728"/>
    </location>
</feature>
<keyword evidence="11" id="KW-1185">Reference proteome</keyword>
<comment type="catalytic activity">
    <reaction evidence="1 7">
        <text>a 1,2-diacyl-sn-glycero-3-phospho-(1D-myo-inositol-4,5-bisphosphate) + H2O = 1D-myo-inositol 1,4,5-trisphosphate + a 1,2-diacyl-sn-glycerol + H(+)</text>
        <dbReference type="Rhea" id="RHEA:33179"/>
        <dbReference type="ChEBI" id="CHEBI:15377"/>
        <dbReference type="ChEBI" id="CHEBI:15378"/>
        <dbReference type="ChEBI" id="CHEBI:17815"/>
        <dbReference type="ChEBI" id="CHEBI:58456"/>
        <dbReference type="ChEBI" id="CHEBI:203600"/>
        <dbReference type="EC" id="3.1.4.11"/>
    </reaction>
</comment>
<dbReference type="OrthoDB" id="269822at2759"/>
<dbReference type="AlphaFoldDB" id="A0A9W8M1S9"/>
<dbReference type="Pfam" id="PF00388">
    <property type="entry name" value="PI-PLC-X"/>
    <property type="match status" value="1"/>
</dbReference>
<dbReference type="PANTHER" id="PTHR10336:SF36">
    <property type="entry name" value="1-PHOSPHATIDYLINOSITOL 4,5-BISPHOSPHATE PHOSPHODIESTERASE BETA-4"/>
    <property type="match status" value="1"/>
</dbReference>
<comment type="function">
    <text evidence="6">The production of the second messenger molecules diacylglycerol (DAG) and inositol 1,4,5-trisphosphate (IP3) is mediated by activated phosphatidylinositol-specific phospholipase C enzymes.</text>
</comment>
<evidence type="ECO:0000256" key="4">
    <source>
        <dbReference type="ARBA" id="ARBA00023098"/>
    </source>
</evidence>
<feature type="region of interest" description="Disordered" evidence="8">
    <location>
        <begin position="926"/>
        <end position="945"/>
    </location>
</feature>
<dbReference type="Proteomes" id="UP001139887">
    <property type="component" value="Unassembled WGS sequence"/>
</dbReference>
<dbReference type="InterPro" id="IPR001192">
    <property type="entry name" value="PI-PLC_fam"/>
</dbReference>
<evidence type="ECO:0000256" key="7">
    <source>
        <dbReference type="RuleBase" id="RU361133"/>
    </source>
</evidence>
<dbReference type="EC" id="3.1.4.11" evidence="7"/>
<evidence type="ECO:0000256" key="1">
    <source>
        <dbReference type="ARBA" id="ARBA00001195"/>
    </source>
</evidence>
<keyword evidence="4 7" id="KW-0443">Lipid metabolism</keyword>
<evidence type="ECO:0000256" key="5">
    <source>
        <dbReference type="ARBA" id="ARBA00023224"/>
    </source>
</evidence>
<evidence type="ECO:0000313" key="10">
    <source>
        <dbReference type="EMBL" id="KAJ2850714.1"/>
    </source>
</evidence>
<keyword evidence="5" id="KW-0807">Transducer</keyword>
<sequence>MTERQRPQLEDGQGRVIRHYCSHSSLVSSASTISSANPDDEDPQPPELDHNAATCLSCTRRSVAGVFPRFRKVSTRLLSTLSRSSQLKPASGCPVESGLLASTQKQFHARRSDSHVRDPPTKVHFTHPTRPALCFGQCTCSKHGTRSPNCCNRSVIPLPTIPERLANGCSLLKTTSRSAHFRDFRLDIAQQRITWDSRKKKKLAHIDLERIVEIRTGEQALWAVGNEDSLPHGTQRLFAIVFYQQMTLKTVSLVAESDKDFNAWLETLNYLVGSRQPIKTKAQFKRWRLITINRQWWESDPSGESATDALRFIESSSACSLFDGPTMVSANDTLYTADSSLLADDDYDAMPVSSKPVSRSGSRRWISSGIRSPSVVSVASSQQLSPEPAILPFQRISGGGKVADLVEGVWQEQAQSSTYLLYHELVLSLGSCTLLSPDVHSGAPLHSDEDSDSDSDQLLTINTGSPKQRLAMHLDLPKRQPFGMTLPVFARFVRDVQKEASIIDSDIEKRFNAFAWQDGKVMSPYEFEGYLLSVYNAIDAGFSGPAAADMNMPLNQYYISSSHNTYLTGDQLVGTSTVEGYIHALLRGCRCLELDCWDGRLGEPVVCHGHTFTTRILFEDVIVAISRYAFAVSPYPVILSLETHCSLVQQARMAQILRKHLGGMLLLAPVNGTYEYELPSPTQLKYKIIIKNKVLDAPNPRPSSLPASQSGKSVHSSPHNVSPRASISQVRRKIAPELSELIVYCKATHFEGFDEGDPEPAFDRVVSVSESTSNQLLKQRAQQYVWYNAVQMTRVYPSFSRFTSTNYNPISHWAAGCQLVALNFQTHDRNMEIYEAMFRRTQGCGYVPKPRTLCDAAAHAPSHSMMVPPQLRTATGELSSPPLSAASSASLMSTVAPGSSSSSRRTTVHISVISAYDIVRGPARRFSSAGPTHTRRSSFASDLSEQRRGSFANDLPISPVPVSRQPSDVAMFSSELTDIAAVSGQQQTRGNAHITSPGYQVPDTSVLNAAAAVAAAATAVASLTSVQQQQQEQQRINNLISDCRLMSAGIEPKGAASRIRVEVEWISADSNNGQSQSSTEEELAAISSSLGGQFAPSHLHSRGGTGFNSPATNLPTSFPFTALASSAVSTPHGAPPPPTPVAHSQAVDQSSSKSRYTTKTAVAMGNEVRWRDESLFQIVNDPEISFVRFSLLEDDVELASTCVSVNALKEGYRFVELSGCDKTRQCRPINLLLHVQVSQLHCLAHLSKP</sequence>
<dbReference type="Gene3D" id="2.30.29.30">
    <property type="entry name" value="Pleckstrin-homology domain (PH domain)/Phosphotyrosine-binding domain (PTB)"/>
    <property type="match status" value="1"/>
</dbReference>
<accession>A0A9W8M1S9</accession>
<gene>
    <name evidence="10" type="ORF">IWW36_001683</name>
</gene>
<dbReference type="SUPFAM" id="SSF51695">
    <property type="entry name" value="PLC-like phosphodiesterases"/>
    <property type="match status" value="1"/>
</dbReference>
<evidence type="ECO:0000256" key="3">
    <source>
        <dbReference type="ARBA" id="ARBA00022963"/>
    </source>
</evidence>
<dbReference type="SUPFAM" id="SSF50729">
    <property type="entry name" value="PH domain-like"/>
    <property type="match status" value="1"/>
</dbReference>
<proteinExistence type="predicted"/>
<evidence type="ECO:0000259" key="9">
    <source>
        <dbReference type="PROSITE" id="PS50008"/>
    </source>
</evidence>
<evidence type="ECO:0000313" key="11">
    <source>
        <dbReference type="Proteomes" id="UP001139887"/>
    </source>
</evidence>
<dbReference type="PROSITE" id="PS50007">
    <property type="entry name" value="PIPLC_X_DOMAIN"/>
    <property type="match status" value="1"/>
</dbReference>
<dbReference type="SMART" id="SM00149">
    <property type="entry name" value="PLCYc"/>
    <property type="match status" value="1"/>
</dbReference>
<feature type="region of interest" description="Disordered" evidence="8">
    <location>
        <begin position="29"/>
        <end position="51"/>
    </location>
</feature>
<dbReference type="PANTHER" id="PTHR10336">
    <property type="entry name" value="PHOSPHOINOSITIDE-SPECIFIC PHOSPHOLIPASE C FAMILY PROTEIN"/>
    <property type="match status" value="1"/>
</dbReference>
<dbReference type="FunFam" id="3.20.20.190:FF:000039">
    <property type="entry name" value="Phosphoinositide phospholipase C"/>
    <property type="match status" value="1"/>
</dbReference>
<keyword evidence="3 7" id="KW-0442">Lipid degradation</keyword>
<dbReference type="EMBL" id="JANBUW010000025">
    <property type="protein sequence ID" value="KAJ2850714.1"/>
    <property type="molecule type" value="Genomic_DNA"/>
</dbReference>
<protein>
    <recommendedName>
        <fullName evidence="7">Phosphoinositide phospholipase C</fullName>
        <ecNumber evidence="7">3.1.4.11</ecNumber>
    </recommendedName>
</protein>
<dbReference type="SMART" id="SM00148">
    <property type="entry name" value="PLCXc"/>
    <property type="match status" value="1"/>
</dbReference>
<dbReference type="InterPro" id="IPR000909">
    <property type="entry name" value="PLipase_C_PInositol-sp_X_dom"/>
</dbReference>
<dbReference type="Gene3D" id="3.20.20.190">
    <property type="entry name" value="Phosphatidylinositol (PI) phosphodiesterase"/>
    <property type="match status" value="1"/>
</dbReference>
<dbReference type="Gene3D" id="2.60.40.150">
    <property type="entry name" value="C2 domain"/>
    <property type="match status" value="1"/>
</dbReference>
<dbReference type="PRINTS" id="PR00390">
    <property type="entry name" value="PHPHLIPASEC"/>
</dbReference>
<evidence type="ECO:0000256" key="2">
    <source>
        <dbReference type="ARBA" id="ARBA00022801"/>
    </source>
</evidence>
<feature type="domain" description="PI-PLC Y-box" evidence="9">
    <location>
        <begin position="738"/>
        <end position="853"/>
    </location>
</feature>
<keyword evidence="2 7" id="KW-0378">Hydrolase</keyword>
<feature type="compositionally biased region" description="Polar residues" evidence="8">
    <location>
        <begin position="1146"/>
        <end position="1155"/>
    </location>
</feature>
<evidence type="ECO:0000256" key="8">
    <source>
        <dbReference type="SAM" id="MobiDB-lite"/>
    </source>
</evidence>